<feature type="compositionally biased region" description="Pro residues" evidence="7">
    <location>
        <begin position="319"/>
        <end position="332"/>
    </location>
</feature>
<evidence type="ECO:0000256" key="3">
    <source>
        <dbReference type="ARBA" id="ARBA00022588"/>
    </source>
</evidence>
<dbReference type="GO" id="GO:0043330">
    <property type="term" value="P:response to exogenous dsRNA"/>
    <property type="evidence" value="ECO:0007669"/>
    <property type="project" value="UniProtKB-UniRule"/>
</dbReference>
<dbReference type="GO" id="GO:0006954">
    <property type="term" value="P:inflammatory response"/>
    <property type="evidence" value="ECO:0007669"/>
    <property type="project" value="UniProtKB-KW"/>
</dbReference>
<feature type="compositionally biased region" description="Basic and acidic residues" evidence="7">
    <location>
        <begin position="348"/>
        <end position="363"/>
    </location>
</feature>
<evidence type="ECO:0000313" key="10">
    <source>
        <dbReference type="Proteomes" id="UP000694408"/>
    </source>
</evidence>
<dbReference type="InterPro" id="IPR035897">
    <property type="entry name" value="Toll_tir_struct_dom_sf"/>
</dbReference>
<evidence type="ECO:0000313" key="9">
    <source>
        <dbReference type="Ensembl" id="ENSJHYP00000009680.1"/>
    </source>
</evidence>
<evidence type="ECO:0000259" key="8">
    <source>
        <dbReference type="PROSITE" id="PS50104"/>
    </source>
</evidence>
<dbReference type="GO" id="GO:0043123">
    <property type="term" value="P:positive regulation of canonical NF-kappaB signal transduction"/>
    <property type="evidence" value="ECO:0007669"/>
    <property type="project" value="TreeGrafter"/>
</dbReference>
<dbReference type="Pfam" id="PF17798">
    <property type="entry name" value="TRIF-NTD"/>
    <property type="match status" value="1"/>
</dbReference>
<dbReference type="SUPFAM" id="SSF52200">
    <property type="entry name" value="Toll/Interleukin receptor TIR domain"/>
    <property type="match status" value="1"/>
</dbReference>
<protein>
    <recommendedName>
        <fullName evidence="6">TIR domain-containing adapter molecule 1</fullName>
        <shortName evidence="6">TICAM-1</shortName>
    </recommendedName>
</protein>
<name>A0A8C5IZ90_JUNHY</name>
<reference evidence="9" key="1">
    <citation type="submission" date="2025-08" db="UniProtKB">
        <authorList>
            <consortium name="Ensembl"/>
        </authorList>
    </citation>
    <scope>IDENTIFICATION</scope>
</reference>
<comment type="subcellular location">
    <subcellularLocation>
        <location evidence="6">Cytoplasmic vesicle</location>
        <location evidence="6">Autophagosome</location>
    </subcellularLocation>
    <subcellularLocation>
        <location evidence="6">Cytoplasm</location>
        <location evidence="6">Cytosol</location>
    </subcellularLocation>
    <subcellularLocation>
        <location evidence="6">Mitochondrion</location>
    </subcellularLocation>
</comment>
<feature type="region of interest" description="Disordered" evidence="7">
    <location>
        <begin position="162"/>
        <end position="211"/>
    </location>
</feature>
<evidence type="ECO:0000256" key="4">
    <source>
        <dbReference type="ARBA" id="ARBA00022859"/>
    </source>
</evidence>
<dbReference type="GO" id="GO:0045087">
    <property type="term" value="P:innate immune response"/>
    <property type="evidence" value="ECO:0007669"/>
    <property type="project" value="UniProtKB-UniRule"/>
</dbReference>
<organism evidence="9 10">
    <name type="scientific">Junco hyemalis</name>
    <name type="common">Dark-eyed junco</name>
    <dbReference type="NCBI Taxonomy" id="40217"/>
    <lineage>
        <taxon>Eukaryota</taxon>
        <taxon>Metazoa</taxon>
        <taxon>Chordata</taxon>
        <taxon>Craniata</taxon>
        <taxon>Vertebrata</taxon>
        <taxon>Euteleostomi</taxon>
        <taxon>Archelosauria</taxon>
        <taxon>Archosauria</taxon>
        <taxon>Dinosauria</taxon>
        <taxon>Saurischia</taxon>
        <taxon>Theropoda</taxon>
        <taxon>Coelurosauria</taxon>
        <taxon>Aves</taxon>
        <taxon>Neognathae</taxon>
        <taxon>Neoaves</taxon>
        <taxon>Telluraves</taxon>
        <taxon>Australaves</taxon>
        <taxon>Passeriformes</taxon>
        <taxon>Passerellidae</taxon>
        <taxon>Junco</taxon>
    </lineage>
</organism>
<dbReference type="AlphaFoldDB" id="A0A8C5IZ90"/>
<feature type="region of interest" description="Disordered" evidence="7">
    <location>
        <begin position="266"/>
        <end position="373"/>
    </location>
</feature>
<keyword evidence="6" id="KW-0053">Apoptosis</keyword>
<comment type="subunit">
    <text evidence="6">Homodimer. Found in a multi-helicase-TICAM1 complex at least composed of DHX36, DDX1, DDX21 and TICAM1.</text>
</comment>
<dbReference type="PROSITE" id="PS50104">
    <property type="entry name" value="TIR"/>
    <property type="match status" value="1"/>
</dbReference>
<comment type="function">
    <text evidence="6">Involved in innate immunity against invading pathogens. Adapter used by TLR3, TLR4 (through TICAM2) and TLR5 to mediate NF-kappa-B and interferon-regulatory factor (IRF) activation, and to induce apoptosis. Ligand binding to these receptors results in TRIF recruitment through its TIR domain. Distinct protein-interaction motifs allow recruitment of the effector proteins TBK1, TRAF6 and RIPK1, which in turn, lead to the activation of transcription factors IRF3 and IRF7, NF-kappa-B and FADD respectively. Phosphorylation by TBK1 on the pLxIS motif leads to recruitment and subsequent activation of the transcription factor IRF3 to induce expression of type I interferon and exert a potent immunity against invading pathogens. Component of a multi-helicase-TICAM1 complex that acts as a cytoplasmic sensor of viral double-stranded RNA (dsRNA) and plays a role in the activation of a cascade of antiviral responses including the induction of pro-inflammatory cytokines.</text>
</comment>
<feature type="region of interest" description="Disordered" evidence="7">
    <location>
        <begin position="409"/>
        <end position="449"/>
    </location>
</feature>
<feature type="domain" description="TIR" evidence="8">
    <location>
        <begin position="455"/>
        <end position="588"/>
    </location>
</feature>
<dbReference type="GO" id="GO:0035591">
    <property type="term" value="F:signaling adaptor activity"/>
    <property type="evidence" value="ECO:0007669"/>
    <property type="project" value="TreeGrafter"/>
</dbReference>
<dbReference type="PANTHER" id="PTHR47230">
    <property type="entry name" value="TIR DOMAIN-CONTAINING ADAPTER MOLECULE 1"/>
    <property type="match status" value="1"/>
</dbReference>
<dbReference type="InterPro" id="IPR046946">
    <property type="entry name" value="TCAM1/2"/>
</dbReference>
<dbReference type="GO" id="GO:0032481">
    <property type="term" value="P:positive regulation of type I interferon production"/>
    <property type="evidence" value="ECO:0007669"/>
    <property type="project" value="TreeGrafter"/>
</dbReference>
<dbReference type="Gene3D" id="1.25.40.780">
    <property type="match status" value="1"/>
</dbReference>
<feature type="region of interest" description="Disordered" evidence="7">
    <location>
        <begin position="701"/>
        <end position="722"/>
    </location>
</feature>
<accession>A0A8C5IZ90</accession>
<dbReference type="GO" id="GO:0005829">
    <property type="term" value="C:cytosol"/>
    <property type="evidence" value="ECO:0007669"/>
    <property type="project" value="UniProtKB-SubCell"/>
</dbReference>
<dbReference type="GO" id="GO:0005776">
    <property type="term" value="C:autophagosome"/>
    <property type="evidence" value="ECO:0007669"/>
    <property type="project" value="UniProtKB-SubCell"/>
</dbReference>
<keyword evidence="10" id="KW-1185">Reference proteome</keyword>
<feature type="region of interest" description="Disordered" evidence="7">
    <location>
        <begin position="634"/>
        <end position="681"/>
    </location>
</feature>
<evidence type="ECO:0000256" key="5">
    <source>
        <dbReference type="ARBA" id="ARBA00023198"/>
    </source>
</evidence>
<keyword evidence="2" id="KW-0597">Phosphoprotein</keyword>
<dbReference type="Ensembl" id="ENSJHYT00000011707.1">
    <property type="protein sequence ID" value="ENSJHYP00000009680.1"/>
    <property type="gene ID" value="ENSJHYG00000007604.1"/>
</dbReference>
<dbReference type="Gene3D" id="3.40.50.10140">
    <property type="entry name" value="Toll/interleukin-1 receptor homology (TIR) domain"/>
    <property type="match status" value="1"/>
</dbReference>
<dbReference type="Pfam" id="PF12721">
    <property type="entry name" value="RHIM"/>
    <property type="match status" value="1"/>
</dbReference>
<keyword evidence="6" id="KW-0496">Mitochondrion</keyword>
<dbReference type="GO" id="GO:0006915">
    <property type="term" value="P:apoptotic process"/>
    <property type="evidence" value="ECO:0007669"/>
    <property type="project" value="UniProtKB-KW"/>
</dbReference>
<keyword evidence="5 6" id="KW-0395">Inflammatory response</keyword>
<dbReference type="GO" id="GO:0035666">
    <property type="term" value="P:TRIF-dependent toll-like receptor signaling pathway"/>
    <property type="evidence" value="ECO:0007669"/>
    <property type="project" value="InterPro"/>
</dbReference>
<dbReference type="Proteomes" id="UP000694408">
    <property type="component" value="Unplaced"/>
</dbReference>
<feature type="compositionally biased region" description="Low complexity" evidence="7">
    <location>
        <begin position="286"/>
        <end position="309"/>
    </location>
</feature>
<evidence type="ECO:0000256" key="2">
    <source>
        <dbReference type="ARBA" id="ARBA00022553"/>
    </source>
</evidence>
<dbReference type="InterPro" id="IPR025735">
    <property type="entry name" value="RHIM"/>
</dbReference>
<evidence type="ECO:0000256" key="6">
    <source>
        <dbReference type="PIRNR" id="PIRNR037744"/>
    </source>
</evidence>
<dbReference type="InterPro" id="IPR000157">
    <property type="entry name" value="TIR_dom"/>
</dbReference>
<dbReference type="GO" id="GO:0005739">
    <property type="term" value="C:mitochondrion"/>
    <property type="evidence" value="ECO:0007669"/>
    <property type="project" value="UniProtKB-SubCell"/>
</dbReference>
<feature type="compositionally biased region" description="Polar residues" evidence="7">
    <location>
        <begin position="334"/>
        <end position="346"/>
    </location>
</feature>
<feature type="compositionally biased region" description="Pro residues" evidence="7">
    <location>
        <begin position="427"/>
        <end position="446"/>
    </location>
</feature>
<dbReference type="GO" id="GO:0051607">
    <property type="term" value="P:defense response to virus"/>
    <property type="evidence" value="ECO:0007669"/>
    <property type="project" value="UniProtKB-UniRule"/>
</dbReference>
<proteinExistence type="predicted"/>
<evidence type="ECO:0000256" key="1">
    <source>
        <dbReference type="ARBA" id="ARBA00022490"/>
    </source>
</evidence>
<dbReference type="OMA" id="TRHGWQD"/>
<evidence type="ECO:0000256" key="7">
    <source>
        <dbReference type="SAM" id="MobiDB-lite"/>
    </source>
</evidence>
<feature type="compositionally biased region" description="Pro residues" evidence="7">
    <location>
        <begin position="634"/>
        <end position="662"/>
    </location>
</feature>
<keyword evidence="6" id="KW-0968">Cytoplasmic vesicle</keyword>
<keyword evidence="1 6" id="KW-0963">Cytoplasm</keyword>
<dbReference type="InterPro" id="IPR040886">
    <property type="entry name" value="TRIF_N"/>
</dbReference>
<keyword evidence="3 6" id="KW-0399">Innate immunity</keyword>
<comment type="domain">
    <text evidence="6">The N-terminal region is essential for activation of the IFNB promoter activity.</text>
</comment>
<reference evidence="9" key="2">
    <citation type="submission" date="2025-09" db="UniProtKB">
        <authorList>
            <consortium name="Ensembl"/>
        </authorList>
    </citation>
    <scope>IDENTIFICATION</scope>
</reference>
<dbReference type="PANTHER" id="PTHR47230:SF1">
    <property type="entry name" value="TIR DOMAIN-CONTAINING ADAPTER MOLECULE 1"/>
    <property type="match status" value="1"/>
</dbReference>
<keyword evidence="4 6" id="KW-0391">Immunity</keyword>
<dbReference type="GO" id="GO:0005768">
    <property type="term" value="C:endosome"/>
    <property type="evidence" value="ECO:0007669"/>
    <property type="project" value="TreeGrafter"/>
</dbReference>
<sequence length="722" mass="76971">QLQSIPMGHCQPSARRCFSHPCSNLCSGPAAAEMAQSAEPQPSFEDVFNILSQVPAEKLLSLKLKLKYLIPGPCSKLLQAMVLLTLGQERDARICLDALRDNQAAQYVQQIKLGTAGVQENGEDLQPPQLDAGALALLAQVYTVLAQEQLCSPEARDKACYASKDTQRGTSNNIPPREQDNEGSAAGGGSGDRFGTLRSHEDAGFPHTASSHCMVRSSPVEIRGSSDLSGPRTLCSVGNSSLSSCLEISASPTVAFHTQPSVPECVPWPSRAGHPNGDTESHDPQESSWASTPSSAAPGQGTAAQGPQPEKVLQVSPCHPSPVPIPETPLPSEPAQSSDVSSTVTEPHTPREKQHEKQDEKQLPADVPDSRAAADTAPALVSIQGSYIPAAVPCNSASISTHSLPPPTYSFSSTLPPLQESPSKLSYPPPLPSSPSPARPPAPPATDPAEPDGAKFFTFVVLHASEDELVAHEVKDLLESMGVPKGATLSEDFFIAGRSHMSCFQDAMENSAFIILLLTKNFACKLCLYHTDTALMQSILDPSKLDSVIPFLPKANALEHNKIPMMLSALVILDESSPLFSRKVQNTFNPERISEKKAMWEQLQRRKLQARWEQHQAQQNLAALSLGSPPCVPPAAAGPPWPPGPSAQPWCPPAPLDPPPAQRGPLPSQAQLPPGHYSLTPGQAPLIIQHASMVQIGNHNVMQVGTAPPGPGHSQEQPRHNL</sequence>